<accession>A0AAN7GZT0</accession>
<dbReference type="InterPro" id="IPR052895">
    <property type="entry name" value="HetReg/Transcr_Mod"/>
</dbReference>
<evidence type="ECO:0000313" key="2">
    <source>
        <dbReference type="Proteomes" id="UP001301958"/>
    </source>
</evidence>
<gene>
    <name evidence="1" type="ORF">QBC38DRAFT_502299</name>
</gene>
<reference evidence="1" key="2">
    <citation type="submission" date="2023-05" db="EMBL/GenBank/DDBJ databases">
        <authorList>
            <consortium name="Lawrence Berkeley National Laboratory"/>
            <person name="Steindorff A."/>
            <person name="Hensen N."/>
            <person name="Bonometti L."/>
            <person name="Westerberg I."/>
            <person name="Brannstrom I.O."/>
            <person name="Guillou S."/>
            <person name="Cros-Aarteil S."/>
            <person name="Calhoun S."/>
            <person name="Haridas S."/>
            <person name="Kuo A."/>
            <person name="Mondo S."/>
            <person name="Pangilinan J."/>
            <person name="Riley R."/>
            <person name="Labutti K."/>
            <person name="Andreopoulos B."/>
            <person name="Lipzen A."/>
            <person name="Chen C."/>
            <person name="Yanf M."/>
            <person name="Daum C."/>
            <person name="Ng V."/>
            <person name="Clum A."/>
            <person name="Ohm R."/>
            <person name="Martin F."/>
            <person name="Silar P."/>
            <person name="Natvig D."/>
            <person name="Lalanne C."/>
            <person name="Gautier V."/>
            <person name="Ament-Velasquez S.L."/>
            <person name="Kruys A."/>
            <person name="Hutchinson M.I."/>
            <person name="Powell A.J."/>
            <person name="Barry K."/>
            <person name="Miller A.N."/>
            <person name="Grigoriev I.V."/>
            <person name="Debuchy R."/>
            <person name="Gladieux P."/>
            <person name="Thoren M.H."/>
            <person name="Johannesson H."/>
        </authorList>
    </citation>
    <scope>NUCLEOTIDE SEQUENCE</scope>
    <source>
        <strain evidence="1">CBS 990.96</strain>
    </source>
</reference>
<evidence type="ECO:0008006" key="3">
    <source>
        <dbReference type="Google" id="ProtNLM"/>
    </source>
</evidence>
<evidence type="ECO:0000313" key="1">
    <source>
        <dbReference type="EMBL" id="KAK4224389.1"/>
    </source>
</evidence>
<organism evidence="1 2">
    <name type="scientific">Podospora fimiseda</name>
    <dbReference type="NCBI Taxonomy" id="252190"/>
    <lineage>
        <taxon>Eukaryota</taxon>
        <taxon>Fungi</taxon>
        <taxon>Dikarya</taxon>
        <taxon>Ascomycota</taxon>
        <taxon>Pezizomycotina</taxon>
        <taxon>Sordariomycetes</taxon>
        <taxon>Sordariomycetidae</taxon>
        <taxon>Sordariales</taxon>
        <taxon>Podosporaceae</taxon>
        <taxon>Podospora</taxon>
    </lineage>
</organism>
<dbReference type="PANTHER" id="PTHR24148">
    <property type="entry name" value="ANKYRIN REPEAT DOMAIN-CONTAINING PROTEIN 39 HOMOLOG-RELATED"/>
    <property type="match status" value="1"/>
</dbReference>
<dbReference type="PANTHER" id="PTHR24148:SF64">
    <property type="entry name" value="HETEROKARYON INCOMPATIBILITY DOMAIN-CONTAINING PROTEIN"/>
    <property type="match status" value="1"/>
</dbReference>
<dbReference type="EMBL" id="MU865394">
    <property type="protein sequence ID" value="KAK4224389.1"/>
    <property type="molecule type" value="Genomic_DNA"/>
</dbReference>
<reference evidence="1" key="1">
    <citation type="journal article" date="2023" name="Mol. Phylogenet. Evol.">
        <title>Genome-scale phylogeny and comparative genomics of the fungal order Sordariales.</title>
        <authorList>
            <person name="Hensen N."/>
            <person name="Bonometti L."/>
            <person name="Westerberg I."/>
            <person name="Brannstrom I.O."/>
            <person name="Guillou S."/>
            <person name="Cros-Aarteil S."/>
            <person name="Calhoun S."/>
            <person name="Haridas S."/>
            <person name="Kuo A."/>
            <person name="Mondo S."/>
            <person name="Pangilinan J."/>
            <person name="Riley R."/>
            <person name="LaButti K."/>
            <person name="Andreopoulos B."/>
            <person name="Lipzen A."/>
            <person name="Chen C."/>
            <person name="Yan M."/>
            <person name="Daum C."/>
            <person name="Ng V."/>
            <person name="Clum A."/>
            <person name="Steindorff A."/>
            <person name="Ohm R.A."/>
            <person name="Martin F."/>
            <person name="Silar P."/>
            <person name="Natvig D.O."/>
            <person name="Lalanne C."/>
            <person name="Gautier V."/>
            <person name="Ament-Velasquez S.L."/>
            <person name="Kruys A."/>
            <person name="Hutchinson M.I."/>
            <person name="Powell A.J."/>
            <person name="Barry K."/>
            <person name="Miller A.N."/>
            <person name="Grigoriev I.V."/>
            <person name="Debuchy R."/>
            <person name="Gladieux P."/>
            <person name="Hiltunen Thoren M."/>
            <person name="Johannesson H."/>
        </authorList>
    </citation>
    <scope>NUCLEOTIDE SEQUENCE</scope>
    <source>
        <strain evidence="1">CBS 990.96</strain>
    </source>
</reference>
<proteinExistence type="predicted"/>
<protein>
    <recommendedName>
        <fullName evidence="3">Heterokaryon incompatibility domain-containing protein</fullName>
    </recommendedName>
</protein>
<comment type="caution">
    <text evidence="1">The sequence shown here is derived from an EMBL/GenBank/DDBJ whole genome shotgun (WGS) entry which is preliminary data.</text>
</comment>
<sequence>MFVYVRKIWHSPKFLPKFCHKLASTVKMSTLSYIPLKPDEIRLLRLEWNRPLKPPAKCEPSHPAPDARRIIMWLGPGSYETDRALDIYSRVYADAFLAVLKNPRRDYRQAISEKDEKCLEFFSNLDYWTRSWIYQEGTTPNVPREVWCGTRMLDFIEVSIGNNALEVGRYRRVESHFDGKLPLTTSRPSPEIFALLYLAVSRTRTARDLSLVDLFRIAGNLESTLEIDKAYAIDEALQIDYTRPVKDAYRLLAEHILKISGRLDILLLCSVTQGDELNSWVPDFDNLNYCRASRLDWAHVHDAGRIRTHGKRPWFQINAKNGSLCVKGIKVDRVVETCAAMEDWDPLKRPGLRDYNSQPSYAMFHAWTISVARWLRSVNQGRMPESPYVAGGRVSEAADWYLMAESGGSKSRWANWSELALFTESDMKPEECLEMNLTPYNFIIADQHSYQLDTFDFVDIPSGQSRLMTIEYTENKNRNPVDDNGELYYSLNGTNLTFAIRATTHLNDWSGDQYWYRTVVDLTDMGMGQREYGDTQPGVSLTLVITGYDTTDTSHQSISSYAVPTVQTTG</sequence>
<name>A0AAN7GZT0_9PEZI</name>
<dbReference type="Proteomes" id="UP001301958">
    <property type="component" value="Unassembled WGS sequence"/>
</dbReference>
<dbReference type="AlphaFoldDB" id="A0AAN7GZT0"/>
<keyword evidence="2" id="KW-1185">Reference proteome</keyword>